<accession>A0ABQ8K8G1</accession>
<dbReference type="EMBL" id="JADCUA010000018">
    <property type="protein sequence ID" value="KAH9833588.1"/>
    <property type="molecule type" value="Genomic_DNA"/>
</dbReference>
<evidence type="ECO:0008006" key="3">
    <source>
        <dbReference type="Google" id="ProtNLM"/>
    </source>
</evidence>
<keyword evidence="2" id="KW-1185">Reference proteome</keyword>
<evidence type="ECO:0000313" key="1">
    <source>
        <dbReference type="EMBL" id="KAH9833588.1"/>
    </source>
</evidence>
<comment type="caution">
    <text evidence="1">The sequence shown here is derived from an EMBL/GenBank/DDBJ whole genome shotgun (WGS) entry which is preliminary data.</text>
</comment>
<dbReference type="RefSeq" id="XP_047776328.1">
    <property type="nucleotide sequence ID" value="XM_047929051.1"/>
</dbReference>
<proteinExistence type="predicted"/>
<evidence type="ECO:0000313" key="2">
    <source>
        <dbReference type="Proteomes" id="UP000814176"/>
    </source>
</evidence>
<organism evidence="1 2">
    <name type="scientific">Rhodofomes roseus</name>
    <dbReference type="NCBI Taxonomy" id="34475"/>
    <lineage>
        <taxon>Eukaryota</taxon>
        <taxon>Fungi</taxon>
        <taxon>Dikarya</taxon>
        <taxon>Basidiomycota</taxon>
        <taxon>Agaricomycotina</taxon>
        <taxon>Agaricomycetes</taxon>
        <taxon>Polyporales</taxon>
        <taxon>Rhodofomes</taxon>
    </lineage>
</organism>
<name>A0ABQ8K8G1_9APHY</name>
<dbReference type="GeneID" id="72009783"/>
<sequence length="438" mass="49339">MQTVGTPNLPPELCDIVVDFLWSNPRSLAACSAVSRAWLPTARVHKFRAIKLCSPHRCMRLERVLDSPLLDSSGIALCVRDLRVGVDSDDTSAREVTVQAFWKSERLALLLRRFTRVHSLRLENLTWADDRLPRPTAEALLAIASGLSHLHLKRVVFDTTDSVMHISSASPTLSRLQASSVSWLRRSRTVARAETAQQELPGLNWRLEQLVSDPSSYLAFLAAATLYPRLLRASVAHMEWAIAEQPHNAWIRQQGESEADVVVRRIMVAVASATVTGEPDGPIDLVRDDPLISTIDSLYINISRPVPDRSAHAWAASMPGYLQNIDVRTIEFNLGTFISDSFQLDSLNFSLLDSVLTLLVSRSKRPEVVVTFRMRVQLAEDNLWWADAEEIRDRAASYFPLHIPKLLALRTRVGLLMTFFHPYRPLAAEPVTREVWWT</sequence>
<dbReference type="Proteomes" id="UP000814176">
    <property type="component" value="Unassembled WGS sequence"/>
</dbReference>
<gene>
    <name evidence="1" type="ORF">C8Q71DRAFT_909600</name>
</gene>
<reference evidence="1 2" key="1">
    <citation type="journal article" date="2021" name="Environ. Microbiol.">
        <title>Gene family expansions and transcriptome signatures uncover fungal adaptations to wood decay.</title>
        <authorList>
            <person name="Hage H."/>
            <person name="Miyauchi S."/>
            <person name="Viragh M."/>
            <person name="Drula E."/>
            <person name="Min B."/>
            <person name="Chaduli D."/>
            <person name="Navarro D."/>
            <person name="Favel A."/>
            <person name="Norest M."/>
            <person name="Lesage-Meessen L."/>
            <person name="Balint B."/>
            <person name="Merenyi Z."/>
            <person name="de Eugenio L."/>
            <person name="Morin E."/>
            <person name="Martinez A.T."/>
            <person name="Baldrian P."/>
            <person name="Stursova M."/>
            <person name="Martinez M.J."/>
            <person name="Novotny C."/>
            <person name="Magnuson J.K."/>
            <person name="Spatafora J.W."/>
            <person name="Maurice S."/>
            <person name="Pangilinan J."/>
            <person name="Andreopoulos W."/>
            <person name="LaButti K."/>
            <person name="Hundley H."/>
            <person name="Na H."/>
            <person name="Kuo A."/>
            <person name="Barry K."/>
            <person name="Lipzen A."/>
            <person name="Henrissat B."/>
            <person name="Riley R."/>
            <person name="Ahrendt S."/>
            <person name="Nagy L.G."/>
            <person name="Grigoriev I.V."/>
            <person name="Martin F."/>
            <person name="Rosso M.N."/>
        </authorList>
    </citation>
    <scope>NUCLEOTIDE SEQUENCE [LARGE SCALE GENOMIC DNA]</scope>
    <source>
        <strain evidence="1 2">CIRM-BRFM 1785</strain>
    </source>
</reference>
<protein>
    <recommendedName>
        <fullName evidence="3">F-box domain-containing protein</fullName>
    </recommendedName>
</protein>